<evidence type="ECO:0000313" key="2">
    <source>
        <dbReference type="EMBL" id="RKN40442.1"/>
    </source>
</evidence>
<accession>A0A3A9YWI6</accession>
<dbReference type="Gene3D" id="3.10.450.50">
    <property type="match status" value="1"/>
</dbReference>
<name>A0A3A9YWI6_9ACTN</name>
<dbReference type="OrthoDB" id="3681559at2"/>
<dbReference type="InterPro" id="IPR037401">
    <property type="entry name" value="SnoaL-like"/>
</dbReference>
<dbReference type="InterPro" id="IPR032710">
    <property type="entry name" value="NTF2-like_dom_sf"/>
</dbReference>
<gene>
    <name evidence="2" type="ORF">D7294_18530</name>
</gene>
<dbReference type="SUPFAM" id="SSF54427">
    <property type="entry name" value="NTF2-like"/>
    <property type="match status" value="1"/>
</dbReference>
<proteinExistence type="predicted"/>
<dbReference type="CDD" id="cd00531">
    <property type="entry name" value="NTF2_like"/>
    <property type="match status" value="1"/>
</dbReference>
<evidence type="ECO:0000313" key="3">
    <source>
        <dbReference type="Proteomes" id="UP000272474"/>
    </source>
</evidence>
<dbReference type="AlphaFoldDB" id="A0A3A9YWI6"/>
<dbReference type="Proteomes" id="UP000272474">
    <property type="component" value="Unassembled WGS sequence"/>
</dbReference>
<keyword evidence="3" id="KW-1185">Reference proteome</keyword>
<dbReference type="RefSeq" id="WP_120681146.1">
    <property type="nucleotide sequence ID" value="NZ_RBAL01000010.1"/>
</dbReference>
<feature type="domain" description="SnoaL-like" evidence="1">
    <location>
        <begin position="12"/>
        <end position="120"/>
    </location>
</feature>
<comment type="caution">
    <text evidence="2">The sequence shown here is derived from an EMBL/GenBank/DDBJ whole genome shotgun (WGS) entry which is preliminary data.</text>
</comment>
<organism evidence="2 3">
    <name type="scientific">Streptomyces hoynatensis</name>
    <dbReference type="NCBI Taxonomy" id="1141874"/>
    <lineage>
        <taxon>Bacteria</taxon>
        <taxon>Bacillati</taxon>
        <taxon>Actinomycetota</taxon>
        <taxon>Actinomycetes</taxon>
        <taxon>Kitasatosporales</taxon>
        <taxon>Streptomycetaceae</taxon>
        <taxon>Streptomyces</taxon>
    </lineage>
</organism>
<reference evidence="2 3" key="1">
    <citation type="journal article" date="2014" name="Int. J. Syst. Evol. Microbiol.">
        <title>Streptomyces hoynatensis sp. nov., isolated from deep marine sediment.</title>
        <authorList>
            <person name="Veyisoglu A."/>
            <person name="Sahin N."/>
        </authorList>
    </citation>
    <scope>NUCLEOTIDE SEQUENCE [LARGE SCALE GENOMIC DNA]</scope>
    <source>
        <strain evidence="2 3">KCTC 29097</strain>
    </source>
</reference>
<protein>
    <submittedName>
        <fullName evidence="2">Nuclear transport factor 2 family protein</fullName>
    </submittedName>
</protein>
<sequence length="137" mass="14503">MSGISRPREVLARYRRAMLDGSADALAELYAEDAVHEFPFRFPGAPAGFVGREAVREGYRGMWSGPVRAFGIREVAVHETADPEVIVVEQVVSAGPGESPAAEVPGLLVLRVGGDGLLTHVRDYMDVTAVAAARGGA</sequence>
<dbReference type="EMBL" id="RBAL01000010">
    <property type="protein sequence ID" value="RKN40442.1"/>
    <property type="molecule type" value="Genomic_DNA"/>
</dbReference>
<dbReference type="Pfam" id="PF12680">
    <property type="entry name" value="SnoaL_2"/>
    <property type="match status" value="1"/>
</dbReference>
<evidence type="ECO:0000259" key="1">
    <source>
        <dbReference type="Pfam" id="PF12680"/>
    </source>
</evidence>